<proteinExistence type="inferred from homology"/>
<feature type="transmembrane region" description="Helical" evidence="6">
    <location>
        <begin position="80"/>
        <end position="100"/>
    </location>
</feature>
<keyword evidence="3 6" id="KW-0812">Transmembrane</keyword>
<evidence type="ECO:0000313" key="8">
    <source>
        <dbReference type="EMBL" id="WVX66834.1"/>
    </source>
</evidence>
<feature type="transmembrane region" description="Helical" evidence="6">
    <location>
        <begin position="280"/>
        <end position="299"/>
    </location>
</feature>
<keyword evidence="4 6" id="KW-1133">Transmembrane helix</keyword>
<dbReference type="PANTHER" id="PTHR22911">
    <property type="entry name" value="ACYL-MALONYL CONDENSING ENZYME-RELATED"/>
    <property type="match status" value="1"/>
</dbReference>
<keyword evidence="9" id="KW-1185">Reference proteome</keyword>
<feature type="domain" description="EamA" evidence="7">
    <location>
        <begin position="42"/>
        <end position="151"/>
    </location>
</feature>
<reference evidence="8 9" key="1">
    <citation type="journal article" date="2024" name="Environ. Microbiol.">
        <title>Novel evolutionary insights on the interactions of the Holosporales (Alphaproteobacteria) with eukaryotic hosts from comparative genomics.</title>
        <authorList>
            <person name="Giovannini M."/>
            <person name="Petroni G."/>
            <person name="Castelli M."/>
        </authorList>
    </citation>
    <scope>NUCLEOTIDE SEQUENCE [LARGE SCALE GENOMIC DNA]</scope>
    <source>
        <strain evidence="8 9">US_Bl 15I1</strain>
    </source>
</reference>
<dbReference type="SUPFAM" id="SSF103481">
    <property type="entry name" value="Multidrug resistance efflux transporter EmrE"/>
    <property type="match status" value="2"/>
</dbReference>
<evidence type="ECO:0000256" key="1">
    <source>
        <dbReference type="ARBA" id="ARBA00004141"/>
    </source>
</evidence>
<evidence type="ECO:0000313" key="9">
    <source>
        <dbReference type="Proteomes" id="UP001330434"/>
    </source>
</evidence>
<keyword evidence="5 6" id="KW-0472">Membrane</keyword>
<feature type="transmembrane region" description="Helical" evidence="6">
    <location>
        <begin position="225"/>
        <end position="243"/>
    </location>
</feature>
<feature type="transmembrane region" description="Helical" evidence="6">
    <location>
        <begin position="255"/>
        <end position="274"/>
    </location>
</feature>
<dbReference type="PANTHER" id="PTHR22911:SF6">
    <property type="entry name" value="SOLUTE CARRIER FAMILY 35 MEMBER G1"/>
    <property type="match status" value="1"/>
</dbReference>
<feature type="transmembrane region" description="Helical" evidence="6">
    <location>
        <begin position="137"/>
        <end position="155"/>
    </location>
</feature>
<comment type="subcellular location">
    <subcellularLocation>
        <location evidence="1">Membrane</location>
        <topology evidence="1">Multi-pass membrane protein</topology>
    </subcellularLocation>
</comment>
<evidence type="ECO:0000256" key="4">
    <source>
        <dbReference type="ARBA" id="ARBA00022989"/>
    </source>
</evidence>
<dbReference type="InterPro" id="IPR000620">
    <property type="entry name" value="EamA_dom"/>
</dbReference>
<dbReference type="Proteomes" id="UP001330434">
    <property type="component" value="Chromosome"/>
</dbReference>
<sequence length="309" mass="33921">MSGLAAFWENSPHFRGAFWKVLSFVSFSGINGIVRYLSQSSVGEPLPPYEVAFFQNLFGLIFLVPWILKNGPKSLKTQRPGIHASRIALSALGIILWYSALAFMPLSQAVGLMFLGPLLTALGAGFFLRERIGIERGIAIAIGFLGGALISHGLSLSLGLDTFYKDINILLPISAAACFSGATLMVRTLGQHDSSQLIVTYLLLFIAPLLLIPTLWGGFWPESWQWPWLLFMGGLAALAHLSLSNAYKAAEVSYLIPYGFTKWFASSLIGYLVFSEIPGFWTVAGAFIIMGAIVFLSHIELKRRKRLEV</sequence>
<feature type="domain" description="EamA" evidence="7">
    <location>
        <begin position="169"/>
        <end position="297"/>
    </location>
</feature>
<dbReference type="Gene3D" id="1.10.3730.20">
    <property type="match status" value="1"/>
</dbReference>
<feature type="transmembrane region" description="Helical" evidence="6">
    <location>
        <begin position="106"/>
        <end position="128"/>
    </location>
</feature>
<evidence type="ECO:0000256" key="3">
    <source>
        <dbReference type="ARBA" id="ARBA00022692"/>
    </source>
</evidence>
<evidence type="ECO:0000256" key="2">
    <source>
        <dbReference type="ARBA" id="ARBA00009853"/>
    </source>
</evidence>
<feature type="transmembrane region" description="Helical" evidence="6">
    <location>
        <begin position="49"/>
        <end position="68"/>
    </location>
</feature>
<dbReference type="Pfam" id="PF00892">
    <property type="entry name" value="EamA"/>
    <property type="match status" value="2"/>
</dbReference>
<accession>A0ABZ2C305</accession>
<gene>
    <name evidence="8" type="ORF">Bealeia1_01022</name>
</gene>
<dbReference type="RefSeq" id="WP_331255654.1">
    <property type="nucleotide sequence ID" value="NZ_CP133270.1"/>
</dbReference>
<evidence type="ECO:0000259" key="7">
    <source>
        <dbReference type="Pfam" id="PF00892"/>
    </source>
</evidence>
<evidence type="ECO:0000256" key="5">
    <source>
        <dbReference type="ARBA" id="ARBA00023136"/>
    </source>
</evidence>
<feature type="transmembrane region" description="Helical" evidence="6">
    <location>
        <begin position="198"/>
        <end position="219"/>
    </location>
</feature>
<evidence type="ECO:0000256" key="6">
    <source>
        <dbReference type="SAM" id="Phobius"/>
    </source>
</evidence>
<organism evidence="8 9">
    <name type="scientific">Candidatus Bealeia paramacronuclearis</name>
    <dbReference type="NCBI Taxonomy" id="1921001"/>
    <lineage>
        <taxon>Bacteria</taxon>
        <taxon>Pseudomonadati</taxon>
        <taxon>Pseudomonadota</taxon>
        <taxon>Alphaproteobacteria</taxon>
        <taxon>Holosporales</taxon>
        <taxon>Holosporaceae</taxon>
        <taxon>Candidatus Bealeia</taxon>
    </lineage>
</organism>
<dbReference type="InterPro" id="IPR037185">
    <property type="entry name" value="EmrE-like"/>
</dbReference>
<protein>
    <submittedName>
        <fullName evidence="8">DMT family transporter</fullName>
    </submittedName>
</protein>
<name>A0ABZ2C305_9PROT</name>
<dbReference type="EMBL" id="CP133270">
    <property type="protein sequence ID" value="WVX66834.1"/>
    <property type="molecule type" value="Genomic_DNA"/>
</dbReference>
<comment type="similarity">
    <text evidence="2">Belongs to the drug/metabolite transporter (DMT) superfamily. 10 TMS drug/metabolite exporter (DME) (TC 2.A.7.3) family.</text>
</comment>
<feature type="transmembrane region" description="Helical" evidence="6">
    <location>
        <begin position="167"/>
        <end position="186"/>
    </location>
</feature>